<evidence type="ECO:0000313" key="7">
    <source>
        <dbReference type="EMBL" id="KIW01619.1"/>
    </source>
</evidence>
<evidence type="ECO:0008006" key="9">
    <source>
        <dbReference type="Google" id="ProtNLM"/>
    </source>
</evidence>
<dbReference type="InterPro" id="IPR014756">
    <property type="entry name" value="Ig_E-set"/>
</dbReference>
<evidence type="ECO:0000256" key="3">
    <source>
        <dbReference type="ARBA" id="ARBA00022723"/>
    </source>
</evidence>
<name>A0A0D2AR03_9PEZI</name>
<accession>A0A0D2AR03</accession>
<dbReference type="GO" id="GO:0020037">
    <property type="term" value="F:heme binding"/>
    <property type="evidence" value="ECO:0007669"/>
    <property type="project" value="TreeGrafter"/>
</dbReference>
<dbReference type="InterPro" id="IPR008335">
    <property type="entry name" value="Mopterin_OxRdtase_euk"/>
</dbReference>
<protein>
    <recommendedName>
        <fullName evidence="9">Sulfite oxidase</fullName>
    </recommendedName>
</protein>
<evidence type="ECO:0000259" key="5">
    <source>
        <dbReference type="Pfam" id="PF00174"/>
    </source>
</evidence>
<comment type="cofactor">
    <cofactor evidence="1">
        <name>Mo-molybdopterin</name>
        <dbReference type="ChEBI" id="CHEBI:71302"/>
    </cofactor>
</comment>
<dbReference type="STRING" id="253628.A0A0D2AR03"/>
<dbReference type="Pfam" id="PF03404">
    <property type="entry name" value="Mo-co_dimer"/>
    <property type="match status" value="1"/>
</dbReference>
<reference evidence="7 8" key="1">
    <citation type="submission" date="2015-01" db="EMBL/GenBank/DDBJ databases">
        <title>The Genome Sequence of Ochroconis gallopava CBS43764.</title>
        <authorList>
            <consortium name="The Broad Institute Genomics Platform"/>
            <person name="Cuomo C."/>
            <person name="de Hoog S."/>
            <person name="Gorbushina A."/>
            <person name="Stielow B."/>
            <person name="Teixiera M."/>
            <person name="Abouelleil A."/>
            <person name="Chapman S.B."/>
            <person name="Priest M."/>
            <person name="Young S.K."/>
            <person name="Wortman J."/>
            <person name="Nusbaum C."/>
            <person name="Birren B."/>
        </authorList>
    </citation>
    <scope>NUCLEOTIDE SEQUENCE [LARGE SCALE GENOMIC DNA]</scope>
    <source>
        <strain evidence="7 8">CBS 43764</strain>
    </source>
</reference>
<dbReference type="PANTHER" id="PTHR19372:SF7">
    <property type="entry name" value="SULFITE OXIDASE, MITOCHONDRIAL"/>
    <property type="match status" value="1"/>
</dbReference>
<dbReference type="GO" id="GO:0043546">
    <property type="term" value="F:molybdopterin cofactor binding"/>
    <property type="evidence" value="ECO:0007669"/>
    <property type="project" value="TreeGrafter"/>
</dbReference>
<sequence length="383" mass="43016">MSDYEYRGPEPLNREPELKELLSNYITVKDPYDRNHGPIPHLNVSEHIVVVDGAVSERLTLTINQLKNDFNQHEVLCALQCAGNRRHTMRTKIKEVQGIDWLDGAVMNCVWKGPRLRDVLEKAKIDVTMRDKDTGEYTGYTEFACFEQEVQKDRWYGGSIELQRAMNPDAEVILALEMNGKPLTAEHGAPVRAIVPGVAGARSVKWLDRITVQREHSKNFYQQHDYKILPPEVTDQTIADEYWQKVPPMTDMPVNSSIGVPEDGAVVKADSEGLVEVRGYAVPHGSDGPVQRVEVSGDGGKTWVDAELDFGGYGDPRDVKSRPKIKWAWCLWTAKVKVPLGKGQRIVSRATDCGGHTQEEQGTWNLRGVAYNGWGEVRNLTVI</sequence>
<gene>
    <name evidence="7" type="ORF">PV09_07090</name>
</gene>
<keyword evidence="2" id="KW-0500">Molybdenum</keyword>
<dbReference type="SUPFAM" id="SSF56524">
    <property type="entry name" value="Oxidoreductase molybdopterin-binding domain"/>
    <property type="match status" value="1"/>
</dbReference>
<keyword evidence="4" id="KW-0560">Oxidoreductase</keyword>
<dbReference type="FunFam" id="3.90.420.10:FF:000002">
    <property type="entry name" value="sulfite oxidase, mitochondrial"/>
    <property type="match status" value="1"/>
</dbReference>
<dbReference type="HOGENOM" id="CLU_003827_5_2_1"/>
<dbReference type="InterPro" id="IPR000572">
    <property type="entry name" value="OxRdtase_Mopterin-bd_dom"/>
</dbReference>
<dbReference type="GO" id="GO:0008482">
    <property type="term" value="F:sulfite oxidase activity"/>
    <property type="evidence" value="ECO:0007669"/>
    <property type="project" value="TreeGrafter"/>
</dbReference>
<dbReference type="SUPFAM" id="SSF81296">
    <property type="entry name" value="E set domains"/>
    <property type="match status" value="1"/>
</dbReference>
<dbReference type="PANTHER" id="PTHR19372">
    <property type="entry name" value="SULFITE REDUCTASE"/>
    <property type="match status" value="1"/>
</dbReference>
<keyword evidence="3" id="KW-0479">Metal-binding</keyword>
<evidence type="ECO:0000313" key="8">
    <source>
        <dbReference type="Proteomes" id="UP000053259"/>
    </source>
</evidence>
<dbReference type="PRINTS" id="PR00407">
    <property type="entry name" value="EUMOPTERIN"/>
</dbReference>
<evidence type="ECO:0000259" key="6">
    <source>
        <dbReference type="Pfam" id="PF03404"/>
    </source>
</evidence>
<feature type="domain" description="Moybdenum cofactor oxidoreductase dimerisation" evidence="6">
    <location>
        <begin position="249"/>
        <end position="377"/>
    </location>
</feature>
<dbReference type="AlphaFoldDB" id="A0A0D2AR03"/>
<feature type="domain" description="Oxidoreductase molybdopterin-binding" evidence="5">
    <location>
        <begin position="36"/>
        <end position="221"/>
    </location>
</feature>
<dbReference type="Proteomes" id="UP000053259">
    <property type="component" value="Unassembled WGS sequence"/>
</dbReference>
<dbReference type="VEuPathDB" id="FungiDB:PV09_07090"/>
<evidence type="ECO:0000256" key="1">
    <source>
        <dbReference type="ARBA" id="ARBA00001924"/>
    </source>
</evidence>
<dbReference type="GO" id="GO:0030151">
    <property type="term" value="F:molybdenum ion binding"/>
    <property type="evidence" value="ECO:0007669"/>
    <property type="project" value="InterPro"/>
</dbReference>
<dbReference type="GeneID" id="27315063"/>
<dbReference type="EMBL" id="KN847554">
    <property type="protein sequence ID" value="KIW01619.1"/>
    <property type="molecule type" value="Genomic_DNA"/>
</dbReference>
<dbReference type="InterPro" id="IPR036374">
    <property type="entry name" value="OxRdtase_Mopterin-bd_sf"/>
</dbReference>
<dbReference type="GO" id="GO:0006790">
    <property type="term" value="P:sulfur compound metabolic process"/>
    <property type="evidence" value="ECO:0007669"/>
    <property type="project" value="TreeGrafter"/>
</dbReference>
<evidence type="ECO:0000256" key="4">
    <source>
        <dbReference type="ARBA" id="ARBA00023002"/>
    </source>
</evidence>
<dbReference type="InParanoid" id="A0A0D2AR03"/>
<evidence type="ECO:0000256" key="2">
    <source>
        <dbReference type="ARBA" id="ARBA00022505"/>
    </source>
</evidence>
<dbReference type="OrthoDB" id="10051395at2759"/>
<dbReference type="Gene3D" id="3.90.420.10">
    <property type="entry name" value="Oxidoreductase, molybdopterin-binding domain"/>
    <property type="match status" value="1"/>
</dbReference>
<dbReference type="GO" id="GO:0005739">
    <property type="term" value="C:mitochondrion"/>
    <property type="evidence" value="ECO:0007669"/>
    <property type="project" value="TreeGrafter"/>
</dbReference>
<keyword evidence="8" id="KW-1185">Reference proteome</keyword>
<proteinExistence type="predicted"/>
<dbReference type="InterPro" id="IPR005066">
    <property type="entry name" value="MoCF_OxRdtse_dimer"/>
</dbReference>
<dbReference type="Pfam" id="PF00174">
    <property type="entry name" value="Oxidored_molyb"/>
    <property type="match status" value="1"/>
</dbReference>
<organism evidence="7 8">
    <name type="scientific">Verruconis gallopava</name>
    <dbReference type="NCBI Taxonomy" id="253628"/>
    <lineage>
        <taxon>Eukaryota</taxon>
        <taxon>Fungi</taxon>
        <taxon>Dikarya</taxon>
        <taxon>Ascomycota</taxon>
        <taxon>Pezizomycotina</taxon>
        <taxon>Dothideomycetes</taxon>
        <taxon>Pleosporomycetidae</taxon>
        <taxon>Venturiales</taxon>
        <taxon>Sympoventuriaceae</taxon>
        <taxon>Verruconis</taxon>
    </lineage>
</organism>
<dbReference type="Gene3D" id="2.60.40.650">
    <property type="match status" value="1"/>
</dbReference>
<dbReference type="RefSeq" id="XP_016211488.1">
    <property type="nucleotide sequence ID" value="XM_016360811.1"/>
</dbReference>